<protein>
    <recommendedName>
        <fullName evidence="2">BD-FAE-like domain-containing protein</fullName>
    </recommendedName>
</protein>
<keyword evidence="1" id="KW-0378">Hydrolase</keyword>
<dbReference type="EMBL" id="AEEI01000015">
    <property type="protein sequence ID" value="EFM02695.1"/>
    <property type="molecule type" value="Genomic_DNA"/>
</dbReference>
<gene>
    <name evidence="3" type="ORF">HMPREF0658_0351</name>
</gene>
<keyword evidence="4" id="KW-1185">Reference proteome</keyword>
<dbReference type="PANTHER" id="PTHR48081:SF6">
    <property type="entry name" value="PEPTIDASE S9 PROLYL OLIGOPEPTIDASE CATALYTIC DOMAIN-CONTAINING PROTEIN"/>
    <property type="match status" value="1"/>
</dbReference>
<dbReference type="Pfam" id="PF20434">
    <property type="entry name" value="BD-FAE"/>
    <property type="match status" value="1"/>
</dbReference>
<dbReference type="eggNOG" id="COG0657">
    <property type="taxonomic scope" value="Bacteria"/>
</dbReference>
<evidence type="ECO:0000256" key="1">
    <source>
        <dbReference type="ARBA" id="ARBA00022801"/>
    </source>
</evidence>
<evidence type="ECO:0000259" key="2">
    <source>
        <dbReference type="Pfam" id="PF20434"/>
    </source>
</evidence>
<dbReference type="PANTHER" id="PTHR48081">
    <property type="entry name" value="AB HYDROLASE SUPERFAMILY PROTEIN C4A8.06C"/>
    <property type="match status" value="1"/>
</dbReference>
<feature type="domain" description="BD-FAE-like" evidence="2">
    <location>
        <begin position="83"/>
        <end position="249"/>
    </location>
</feature>
<dbReference type="Gene3D" id="3.40.50.1820">
    <property type="entry name" value="alpha/beta hydrolase"/>
    <property type="match status" value="1"/>
</dbReference>
<name>E0NQA0_9BACT</name>
<evidence type="ECO:0000313" key="4">
    <source>
        <dbReference type="Proteomes" id="UP000004394"/>
    </source>
</evidence>
<dbReference type="RefSeq" id="WP_006948090.1">
    <property type="nucleotide sequence ID" value="NZ_BAJI01000037.1"/>
</dbReference>
<dbReference type="OrthoDB" id="9796689at2"/>
<proteinExistence type="predicted"/>
<dbReference type="InterPro" id="IPR049492">
    <property type="entry name" value="BD-FAE-like_dom"/>
</dbReference>
<comment type="caution">
    <text evidence="3">The sequence shown here is derived from an EMBL/GenBank/DDBJ whole genome shotgun (WGS) entry which is preliminary data.</text>
</comment>
<dbReference type="Proteomes" id="UP000004394">
    <property type="component" value="Unassembled WGS sequence"/>
</dbReference>
<dbReference type="GO" id="GO:0016787">
    <property type="term" value="F:hydrolase activity"/>
    <property type="evidence" value="ECO:0007669"/>
    <property type="project" value="UniProtKB-KW"/>
</dbReference>
<dbReference type="AlphaFoldDB" id="E0NQA0"/>
<evidence type="ECO:0000313" key="3">
    <source>
        <dbReference type="EMBL" id="EFM02695.1"/>
    </source>
</evidence>
<accession>E0NQA0</accession>
<dbReference type="STRING" id="862515.HMPREF0658_0351"/>
<organism evidence="3 4">
    <name type="scientific">Hoylesella marshii DSM 16973 = JCM 13450</name>
    <dbReference type="NCBI Taxonomy" id="862515"/>
    <lineage>
        <taxon>Bacteria</taxon>
        <taxon>Pseudomonadati</taxon>
        <taxon>Bacteroidota</taxon>
        <taxon>Bacteroidia</taxon>
        <taxon>Bacteroidales</taxon>
        <taxon>Prevotellaceae</taxon>
        <taxon>Hoylesella</taxon>
    </lineage>
</organism>
<sequence length="295" mass="32829">MKRPFILFLFFVVATTVKSQIPIWQGTAECAPHVTLEPFLPIGTRPSTAIIICPGGSYHWLDMQTEGVEVARWLQANGIAAFVLRYRVAGVAAFITHYRLLTRGHRHPDMLRDVQRALQLVRERAAEWNVDTAHVGVMGFSAGGHLAMASAAFAATNFLAPLGIYPAVSLHPDFVAPLYPVVTLADKRYVHRRSRRGLLGEWGKGSRCMRDSLSLEKHIPTDCPPVFLMNCVDDPVVKYQNAVLLDSALTARAIPHLYIQYRTGGHGFGASKVKGTAECREWKTAFLSWLHQLFP</sequence>
<reference evidence="3" key="1">
    <citation type="submission" date="2010-07" db="EMBL/GenBank/DDBJ databases">
        <authorList>
            <person name="Muzny D."/>
            <person name="Qin X."/>
            <person name="Deng J."/>
            <person name="Jiang H."/>
            <person name="Liu Y."/>
            <person name="Qu J."/>
            <person name="Song X.-Z."/>
            <person name="Zhang L."/>
            <person name="Thornton R."/>
            <person name="Coyle M."/>
            <person name="Francisco L."/>
            <person name="Jackson L."/>
            <person name="Javaid M."/>
            <person name="Korchina V."/>
            <person name="Kovar C."/>
            <person name="Mata R."/>
            <person name="Mathew T."/>
            <person name="Ngo R."/>
            <person name="Nguyen L."/>
            <person name="Nguyen N."/>
            <person name="Okwuonu G."/>
            <person name="Ongeri F."/>
            <person name="Pham C."/>
            <person name="Simmons D."/>
            <person name="Wilczek-Boney K."/>
            <person name="Hale W."/>
            <person name="Jakkamsetti A."/>
            <person name="Pham P."/>
            <person name="Ruth R."/>
            <person name="San Lucas F."/>
            <person name="Warren J."/>
            <person name="Zhang J."/>
            <person name="Zhao Z."/>
            <person name="Zhou C."/>
            <person name="Zhu D."/>
            <person name="Lee S."/>
            <person name="Bess C."/>
            <person name="Blankenburg K."/>
            <person name="Forbes L."/>
            <person name="Fu Q."/>
            <person name="Gubbala S."/>
            <person name="Hirani K."/>
            <person name="Jayaseelan J.C."/>
            <person name="Lara F."/>
            <person name="Munidasa M."/>
            <person name="Palculict T."/>
            <person name="Patil S."/>
            <person name="Pu L.-L."/>
            <person name="Saada N."/>
            <person name="Tang L."/>
            <person name="Weissenberger G."/>
            <person name="Zhu Y."/>
            <person name="Hemphill L."/>
            <person name="Shang Y."/>
            <person name="Youmans B."/>
            <person name="Ayvaz T."/>
            <person name="Ross M."/>
            <person name="Santibanez J."/>
            <person name="Aqrawi P."/>
            <person name="Gross S."/>
            <person name="Joshi V."/>
            <person name="Fowler G."/>
            <person name="Nazareth L."/>
            <person name="Reid J."/>
            <person name="Worley K."/>
            <person name="Petrosino J."/>
            <person name="Highlander S."/>
            <person name="Gibbs R."/>
        </authorList>
    </citation>
    <scope>NUCLEOTIDE SEQUENCE [LARGE SCALE GENOMIC DNA]</scope>
    <source>
        <strain evidence="3">DSM 16973</strain>
    </source>
</reference>
<dbReference type="HOGENOM" id="CLU_012494_5_1_10"/>
<dbReference type="InterPro" id="IPR050300">
    <property type="entry name" value="GDXG_lipolytic_enzyme"/>
</dbReference>
<dbReference type="SUPFAM" id="SSF53474">
    <property type="entry name" value="alpha/beta-Hydrolases"/>
    <property type="match status" value="1"/>
</dbReference>
<dbReference type="BioCyc" id="PMAR862515-HMP:GMOO-362-MONOMER"/>
<dbReference type="InterPro" id="IPR029058">
    <property type="entry name" value="AB_hydrolase_fold"/>
</dbReference>